<dbReference type="Proteomes" id="UP000254266">
    <property type="component" value="Unassembled WGS sequence"/>
</dbReference>
<organism evidence="1 2">
    <name type="scientific">endosymbiont of Galathealinum brachiosum</name>
    <dbReference type="NCBI Taxonomy" id="2200906"/>
    <lineage>
        <taxon>Bacteria</taxon>
        <taxon>Pseudomonadati</taxon>
        <taxon>Pseudomonadota</taxon>
        <taxon>Gammaproteobacteria</taxon>
        <taxon>sulfur-oxidizing symbionts</taxon>
    </lineage>
</organism>
<dbReference type="AlphaFoldDB" id="A0A370DFI7"/>
<dbReference type="InterPro" id="IPR001451">
    <property type="entry name" value="Hexapep"/>
</dbReference>
<dbReference type="PANTHER" id="PTHR13061:SF56">
    <property type="entry name" value="PROTEIN YRDA"/>
    <property type="match status" value="1"/>
</dbReference>
<dbReference type="EMBL" id="QFXC01000011">
    <property type="protein sequence ID" value="RDH83134.1"/>
    <property type="molecule type" value="Genomic_DNA"/>
</dbReference>
<reference evidence="1 2" key="1">
    <citation type="journal article" date="2018" name="ISME J.">
        <title>Endosymbiont genomes yield clues of tubeworm success.</title>
        <authorList>
            <person name="Li Y."/>
            <person name="Liles M.R."/>
            <person name="Halanych K.M."/>
        </authorList>
    </citation>
    <scope>NUCLEOTIDE SEQUENCE [LARGE SCALE GENOMIC DNA]</scope>
    <source>
        <strain evidence="1">A1464</strain>
    </source>
</reference>
<dbReference type="Pfam" id="PF00132">
    <property type="entry name" value="Hexapep"/>
    <property type="match status" value="2"/>
</dbReference>
<evidence type="ECO:0000313" key="2">
    <source>
        <dbReference type="Proteomes" id="UP000254266"/>
    </source>
</evidence>
<sequence>MNNIRPFKNITPTIGENSYIDEAACIIGDVVVGQDCSIWPMVAIRGDVNYIRIGDRTNIQDGSVLHVTHKGPLSPQGGALHIGSNVTVGHGAVIHACTIEDECLIGMGSVVLDGAIIKQGAMVGAGSVVSPGKELEGGYLYVGTPARKARELKQKEKDFLLYSAEHYVKLKNEYL</sequence>
<keyword evidence="2" id="KW-1185">Reference proteome</keyword>
<protein>
    <submittedName>
        <fullName evidence="1">Gamma carbonic anhydrase family protein</fullName>
    </submittedName>
</protein>
<dbReference type="Gene3D" id="2.160.10.10">
    <property type="entry name" value="Hexapeptide repeat proteins"/>
    <property type="match status" value="1"/>
</dbReference>
<dbReference type="InterPro" id="IPR050484">
    <property type="entry name" value="Transf_Hexapept/Carb_Anhydrase"/>
</dbReference>
<name>A0A370DFI7_9GAMM</name>
<dbReference type="PANTHER" id="PTHR13061">
    <property type="entry name" value="DYNACTIN SUBUNIT P25"/>
    <property type="match status" value="1"/>
</dbReference>
<evidence type="ECO:0000313" key="1">
    <source>
        <dbReference type="EMBL" id="RDH83134.1"/>
    </source>
</evidence>
<dbReference type="CDD" id="cd04645">
    <property type="entry name" value="LbH_gamma_CA_like"/>
    <property type="match status" value="1"/>
</dbReference>
<comment type="caution">
    <text evidence="1">The sequence shown here is derived from an EMBL/GenBank/DDBJ whole genome shotgun (WGS) entry which is preliminary data.</text>
</comment>
<proteinExistence type="predicted"/>
<dbReference type="InterPro" id="IPR011004">
    <property type="entry name" value="Trimer_LpxA-like_sf"/>
</dbReference>
<gene>
    <name evidence="1" type="ORF">DIZ80_08955</name>
</gene>
<dbReference type="InterPro" id="IPR047324">
    <property type="entry name" value="LbH_gamma_CA-like"/>
</dbReference>
<dbReference type="SUPFAM" id="SSF51161">
    <property type="entry name" value="Trimeric LpxA-like enzymes"/>
    <property type="match status" value="1"/>
</dbReference>
<accession>A0A370DFI7</accession>